<keyword evidence="3" id="KW-1185">Reference proteome</keyword>
<reference evidence="3" key="1">
    <citation type="submission" date="2016-11" db="EMBL/GenBank/DDBJ databases">
        <authorList>
            <person name="Varghese N."/>
            <person name="Submissions S."/>
        </authorList>
    </citation>
    <scope>NUCLEOTIDE SEQUENCE [LARGE SCALE GENOMIC DNA]</scope>
    <source>
        <strain evidence="3">DSM 10124</strain>
    </source>
</reference>
<dbReference type="AlphaFoldDB" id="A0A1M5AF49"/>
<dbReference type="InterPro" id="IPR013108">
    <property type="entry name" value="Amidohydro_3"/>
</dbReference>
<accession>A0A1M5AF49</accession>
<evidence type="ECO:0000313" key="2">
    <source>
        <dbReference type="EMBL" id="SHF28928.1"/>
    </source>
</evidence>
<protein>
    <recommendedName>
        <fullName evidence="1">Amidohydrolase 3 domain-containing protein</fullName>
    </recommendedName>
</protein>
<dbReference type="Gene3D" id="3.20.20.140">
    <property type="entry name" value="Metal-dependent hydrolases"/>
    <property type="match status" value="1"/>
</dbReference>
<feature type="domain" description="Amidohydrolase 3" evidence="1">
    <location>
        <begin position="47"/>
        <end position="526"/>
    </location>
</feature>
<proteinExistence type="predicted"/>
<dbReference type="InterPro" id="IPR011059">
    <property type="entry name" value="Metal-dep_hydrolase_composite"/>
</dbReference>
<name>A0A1M5AF49_9CLOT</name>
<dbReference type="Gene3D" id="2.30.40.10">
    <property type="entry name" value="Urease, subunit C, domain 1"/>
    <property type="match status" value="1"/>
</dbReference>
<sequence>MSGVLFINAKIYTMDGNDNIFSSMYIEDGRIVELSNQNLIEKYKDCKVIDLNGRTVFPGFVESHMHLIEAARSMVEMDFKNVKNRDDFEHALYSFSKTKEPNAWIMGSGWSEIVFGGIMPHRFDIDKIVSDKPVCLIRQDGHSLILNTKALEILNLRDNESVINSETAVKDEFGLTGLFYENWVFEIIGRIMDMMPDIYYEIALLRVDSELIKNGVTLVNDIMTQYPRYYNTFKRLQREGKIKVRIIAGSLGNSKEYSEFIKLSETEKLKKGPVKYFVDGSFGSRTALLTEPYEDEPNNIGCQNLSDEEIYDIIENSLKNSIPIAVHIIGDLAMKKFLDIYERVYNIYPNKEVRNRVEHIQIIKEEDIDRFKRLNLIASFQPIFNLESNLTLTRLGFRRIKDTYRYRTFIERGITTIFNSDTPFGAEYVQKKDGTFFKGFEPMLGIYCSVNKLNLNIEERVTVKQAVECYTKNPAYANYMEDVYGTLEKGKYADFVVLEEDIFDIDTLKIKDVEVYMTVIDGEVVYQKQ</sequence>
<dbReference type="GO" id="GO:0016810">
    <property type="term" value="F:hydrolase activity, acting on carbon-nitrogen (but not peptide) bonds"/>
    <property type="evidence" value="ECO:0007669"/>
    <property type="project" value="InterPro"/>
</dbReference>
<dbReference type="InterPro" id="IPR033932">
    <property type="entry name" value="YtcJ-like"/>
</dbReference>
<dbReference type="SUPFAM" id="SSF51556">
    <property type="entry name" value="Metallo-dependent hydrolases"/>
    <property type="match status" value="1"/>
</dbReference>
<dbReference type="InterPro" id="IPR032466">
    <property type="entry name" value="Metal_Hydrolase"/>
</dbReference>
<evidence type="ECO:0000313" key="3">
    <source>
        <dbReference type="Proteomes" id="UP000184423"/>
    </source>
</evidence>
<dbReference type="CDD" id="cd01300">
    <property type="entry name" value="YtcJ_like"/>
    <property type="match status" value="1"/>
</dbReference>
<dbReference type="SUPFAM" id="SSF51338">
    <property type="entry name" value="Composite domain of metallo-dependent hydrolases"/>
    <property type="match status" value="1"/>
</dbReference>
<dbReference type="EMBL" id="FQVG01000051">
    <property type="protein sequence ID" value="SHF28928.1"/>
    <property type="molecule type" value="Genomic_DNA"/>
</dbReference>
<gene>
    <name evidence="2" type="ORF">SAMN02746091_02181</name>
</gene>
<evidence type="ECO:0000259" key="1">
    <source>
        <dbReference type="Pfam" id="PF07969"/>
    </source>
</evidence>
<dbReference type="PANTHER" id="PTHR22642">
    <property type="entry name" value="IMIDAZOLONEPROPIONASE"/>
    <property type="match status" value="1"/>
</dbReference>
<organism evidence="2 3">
    <name type="scientific">Caloramator proteoclasticus DSM 10124</name>
    <dbReference type="NCBI Taxonomy" id="1121262"/>
    <lineage>
        <taxon>Bacteria</taxon>
        <taxon>Bacillati</taxon>
        <taxon>Bacillota</taxon>
        <taxon>Clostridia</taxon>
        <taxon>Eubacteriales</taxon>
        <taxon>Clostridiaceae</taxon>
        <taxon>Caloramator</taxon>
    </lineage>
</organism>
<dbReference type="PANTHER" id="PTHR22642:SF2">
    <property type="entry name" value="PROTEIN LONG AFTER FAR-RED 3"/>
    <property type="match status" value="1"/>
</dbReference>
<dbReference type="Gene3D" id="3.10.310.70">
    <property type="match status" value="1"/>
</dbReference>
<dbReference type="RefSeq" id="WP_073249662.1">
    <property type="nucleotide sequence ID" value="NZ_FQVG01000051.1"/>
</dbReference>
<dbReference type="Pfam" id="PF07969">
    <property type="entry name" value="Amidohydro_3"/>
    <property type="match status" value="1"/>
</dbReference>
<dbReference type="Proteomes" id="UP000184423">
    <property type="component" value="Unassembled WGS sequence"/>
</dbReference>